<dbReference type="InterPro" id="IPR036314">
    <property type="entry name" value="SOD_C_sf"/>
</dbReference>
<dbReference type="GO" id="GO:0030145">
    <property type="term" value="F:manganese ion binding"/>
    <property type="evidence" value="ECO:0007669"/>
    <property type="project" value="TreeGrafter"/>
</dbReference>
<dbReference type="PRINTS" id="PR01703">
    <property type="entry name" value="MNSODISMTASE"/>
</dbReference>
<comment type="similarity">
    <text evidence="4 13">Belongs to the iron/manganese superoxide dismutase family.</text>
</comment>
<evidence type="ECO:0000256" key="5">
    <source>
        <dbReference type="ARBA" id="ARBA00011881"/>
    </source>
</evidence>
<sequence length="208" mass="22753">MELHYTRHHQTYITNLNNALASHAEALSTGNLIKQLELQPLIKFNAGGHINHTLFWEGLTPPRSSSSPSSSSATDLSTAAPNLHGAIVRQWGGVEQFRSAWETAALGIQGSGWAWLVKTVTPGAGGAGDGATTLEITTSKDQDLPASGRLAVLGVDMWEHAYYLQYWNNKKEYVAKIWDVLNWNTAEKRYLGDHRAVYGDLVGLAGRL</sequence>
<evidence type="ECO:0000256" key="11">
    <source>
        <dbReference type="ARBA" id="ARBA00049204"/>
    </source>
</evidence>
<comment type="subcellular location">
    <subcellularLocation>
        <location evidence="3">Mitochondrion matrix</location>
    </subcellularLocation>
</comment>
<evidence type="ECO:0000256" key="2">
    <source>
        <dbReference type="ARBA" id="ARBA00002170"/>
    </source>
</evidence>
<dbReference type="SUPFAM" id="SSF54719">
    <property type="entry name" value="Fe,Mn superoxide dismutase (SOD), C-terminal domain"/>
    <property type="match status" value="1"/>
</dbReference>
<dbReference type="Pfam" id="PF00081">
    <property type="entry name" value="Sod_Fe_N"/>
    <property type="match status" value="1"/>
</dbReference>
<evidence type="ECO:0000256" key="4">
    <source>
        <dbReference type="ARBA" id="ARBA00008714"/>
    </source>
</evidence>
<name>A0A0D2C5H6_9EURO</name>
<evidence type="ECO:0000256" key="12">
    <source>
        <dbReference type="PIRSR" id="PIRSR000349-1"/>
    </source>
</evidence>
<evidence type="ECO:0000256" key="8">
    <source>
        <dbReference type="ARBA" id="ARBA00023002"/>
    </source>
</evidence>
<dbReference type="InterPro" id="IPR001189">
    <property type="entry name" value="Mn/Fe_SOD"/>
</dbReference>
<dbReference type="GO" id="GO:0004784">
    <property type="term" value="F:superoxide dismutase activity"/>
    <property type="evidence" value="ECO:0007669"/>
    <property type="project" value="UniProtKB-EC"/>
</dbReference>
<evidence type="ECO:0000256" key="9">
    <source>
        <dbReference type="ARBA" id="ARBA00023128"/>
    </source>
</evidence>
<feature type="binding site" evidence="12">
    <location>
        <position position="4"/>
    </location>
    <ligand>
        <name>Mn(2+)</name>
        <dbReference type="ChEBI" id="CHEBI:29035"/>
    </ligand>
</feature>
<gene>
    <name evidence="16" type="ORF">PV08_03128</name>
</gene>
<dbReference type="InterPro" id="IPR019831">
    <property type="entry name" value="Mn/Fe_SOD_N"/>
</dbReference>
<feature type="binding site" evidence="12">
    <location>
        <position position="156"/>
    </location>
    <ligand>
        <name>Mn(2+)</name>
        <dbReference type="ChEBI" id="CHEBI:29035"/>
    </ligand>
</feature>
<dbReference type="OrthoDB" id="239262at2759"/>
<evidence type="ECO:0000256" key="3">
    <source>
        <dbReference type="ARBA" id="ARBA00004305"/>
    </source>
</evidence>
<dbReference type="FunFam" id="1.10.287.990:FF:000001">
    <property type="entry name" value="Superoxide dismutase"/>
    <property type="match status" value="1"/>
</dbReference>
<dbReference type="PROSITE" id="PS00088">
    <property type="entry name" value="SOD_MN"/>
    <property type="match status" value="1"/>
</dbReference>
<dbReference type="RefSeq" id="XP_016239055.1">
    <property type="nucleotide sequence ID" value="XM_016377485.1"/>
</dbReference>
<proteinExistence type="inferred from homology"/>
<evidence type="ECO:0000256" key="1">
    <source>
        <dbReference type="ARBA" id="ARBA00001936"/>
    </source>
</evidence>
<evidence type="ECO:0000256" key="7">
    <source>
        <dbReference type="ARBA" id="ARBA00022946"/>
    </source>
</evidence>
<keyword evidence="8 13" id="KW-0560">Oxidoreductase</keyword>
<dbReference type="Gene3D" id="1.10.287.990">
    <property type="entry name" value="Fe,Mn superoxide dismutase (SOD) domain"/>
    <property type="match status" value="1"/>
</dbReference>
<dbReference type="PANTHER" id="PTHR11404">
    <property type="entry name" value="SUPEROXIDE DISMUTASE 2"/>
    <property type="match status" value="1"/>
</dbReference>
<evidence type="ECO:0000256" key="10">
    <source>
        <dbReference type="ARBA" id="ARBA00023211"/>
    </source>
</evidence>
<dbReference type="GO" id="GO:0005759">
    <property type="term" value="C:mitochondrial matrix"/>
    <property type="evidence" value="ECO:0007669"/>
    <property type="project" value="UniProtKB-SubCell"/>
</dbReference>
<dbReference type="EC" id="1.15.1.1" evidence="13"/>
<reference evidence="16 17" key="1">
    <citation type="submission" date="2015-01" db="EMBL/GenBank/DDBJ databases">
        <title>The Genome Sequence of Exophiala spinifera CBS89968.</title>
        <authorList>
            <consortium name="The Broad Institute Genomics Platform"/>
            <person name="Cuomo C."/>
            <person name="de Hoog S."/>
            <person name="Gorbushina A."/>
            <person name="Stielow B."/>
            <person name="Teixiera M."/>
            <person name="Abouelleil A."/>
            <person name="Chapman S.B."/>
            <person name="Priest M."/>
            <person name="Young S.K."/>
            <person name="Wortman J."/>
            <person name="Nusbaum C."/>
            <person name="Birren B."/>
        </authorList>
    </citation>
    <scope>NUCLEOTIDE SEQUENCE [LARGE SCALE GENOMIC DNA]</scope>
    <source>
        <strain evidence="16 17">CBS 89968</strain>
    </source>
</reference>
<accession>A0A0D2C5H6</accession>
<dbReference type="InterPro" id="IPR019833">
    <property type="entry name" value="Mn/Fe_SOD_BS"/>
</dbReference>
<dbReference type="Pfam" id="PF02777">
    <property type="entry name" value="Sod_Fe_C"/>
    <property type="match status" value="1"/>
</dbReference>
<keyword evidence="17" id="KW-1185">Reference proteome</keyword>
<evidence type="ECO:0000256" key="13">
    <source>
        <dbReference type="RuleBase" id="RU000414"/>
    </source>
</evidence>
<dbReference type="EMBL" id="KN847493">
    <property type="protein sequence ID" value="KIW18839.1"/>
    <property type="molecule type" value="Genomic_DNA"/>
</dbReference>
<dbReference type="Gene3D" id="3.55.40.20">
    <property type="entry name" value="Iron/manganese superoxide dismutase, C-terminal domain"/>
    <property type="match status" value="1"/>
</dbReference>
<keyword evidence="7" id="KW-0809">Transit peptide</keyword>
<dbReference type="Proteomes" id="UP000053328">
    <property type="component" value="Unassembled WGS sequence"/>
</dbReference>
<dbReference type="AlphaFoldDB" id="A0A0D2C5H6"/>
<feature type="domain" description="Manganese/iron superoxide dismutase N-terminal" evidence="14">
    <location>
        <begin position="1"/>
        <end position="59"/>
    </location>
</feature>
<feature type="binding site" evidence="12">
    <location>
        <position position="52"/>
    </location>
    <ligand>
        <name>Mn(2+)</name>
        <dbReference type="ChEBI" id="CHEBI:29035"/>
    </ligand>
</feature>
<dbReference type="GeneID" id="27330211"/>
<comment type="function">
    <text evidence="13">Destroys radicals which are normally produced within the cells and which are toxic to biological systems.</text>
</comment>
<dbReference type="STRING" id="91928.A0A0D2C5H6"/>
<evidence type="ECO:0000256" key="6">
    <source>
        <dbReference type="ARBA" id="ARBA00022723"/>
    </source>
</evidence>
<dbReference type="HOGENOM" id="CLU_031625_2_0_1"/>
<dbReference type="PANTHER" id="PTHR11404:SF29">
    <property type="entry name" value="SUPEROXIDE DISMUTASE"/>
    <property type="match status" value="1"/>
</dbReference>
<comment type="cofactor">
    <cofactor evidence="1">
        <name>Mn(2+)</name>
        <dbReference type="ChEBI" id="CHEBI:29035"/>
    </cofactor>
</comment>
<dbReference type="InterPro" id="IPR036324">
    <property type="entry name" value="Mn/Fe_SOD_N_sf"/>
</dbReference>
<comment type="catalytic activity">
    <reaction evidence="11 13">
        <text>2 superoxide + 2 H(+) = H2O2 + O2</text>
        <dbReference type="Rhea" id="RHEA:20696"/>
        <dbReference type="ChEBI" id="CHEBI:15378"/>
        <dbReference type="ChEBI" id="CHEBI:15379"/>
        <dbReference type="ChEBI" id="CHEBI:16240"/>
        <dbReference type="ChEBI" id="CHEBI:18421"/>
        <dbReference type="EC" id="1.15.1.1"/>
    </reaction>
</comment>
<dbReference type="VEuPathDB" id="FungiDB:PV08_03128"/>
<feature type="domain" description="Manganese/iron superoxide dismutase C-terminal" evidence="15">
    <location>
        <begin position="82"/>
        <end position="189"/>
    </location>
</feature>
<protein>
    <recommendedName>
        <fullName evidence="13">Superoxide dismutase</fullName>
        <ecNumber evidence="13">1.15.1.1</ecNumber>
    </recommendedName>
</protein>
<dbReference type="PIRSF" id="PIRSF000349">
    <property type="entry name" value="SODismutase"/>
    <property type="match status" value="1"/>
</dbReference>
<evidence type="ECO:0000313" key="17">
    <source>
        <dbReference type="Proteomes" id="UP000053328"/>
    </source>
</evidence>
<keyword evidence="10" id="KW-0464">Manganese</keyword>
<evidence type="ECO:0000259" key="14">
    <source>
        <dbReference type="Pfam" id="PF00081"/>
    </source>
</evidence>
<keyword evidence="6 12" id="KW-0479">Metal-binding</keyword>
<organism evidence="16 17">
    <name type="scientific">Exophiala spinifera</name>
    <dbReference type="NCBI Taxonomy" id="91928"/>
    <lineage>
        <taxon>Eukaryota</taxon>
        <taxon>Fungi</taxon>
        <taxon>Dikarya</taxon>
        <taxon>Ascomycota</taxon>
        <taxon>Pezizomycotina</taxon>
        <taxon>Eurotiomycetes</taxon>
        <taxon>Chaetothyriomycetidae</taxon>
        <taxon>Chaetothyriales</taxon>
        <taxon>Herpotrichiellaceae</taxon>
        <taxon>Exophiala</taxon>
    </lineage>
</organism>
<dbReference type="SUPFAM" id="SSF46609">
    <property type="entry name" value="Fe,Mn superoxide dismutase (SOD), N-terminal domain"/>
    <property type="match status" value="1"/>
</dbReference>
<evidence type="ECO:0000313" key="16">
    <source>
        <dbReference type="EMBL" id="KIW18839.1"/>
    </source>
</evidence>
<comment type="subunit">
    <text evidence="5">Homotetramer.</text>
</comment>
<feature type="binding site" evidence="12">
    <location>
        <position position="160"/>
    </location>
    <ligand>
        <name>Mn(2+)</name>
        <dbReference type="ChEBI" id="CHEBI:29035"/>
    </ligand>
</feature>
<comment type="function">
    <text evidence="2">Destroys superoxide anion radicals which are normally produced within the cells and which are toxic to biological systems.</text>
</comment>
<dbReference type="InterPro" id="IPR019832">
    <property type="entry name" value="Mn/Fe_SOD_C"/>
</dbReference>
<keyword evidence="9" id="KW-0496">Mitochondrion</keyword>
<evidence type="ECO:0000259" key="15">
    <source>
        <dbReference type="Pfam" id="PF02777"/>
    </source>
</evidence>
<dbReference type="InterPro" id="IPR050265">
    <property type="entry name" value="Fe/Mn_Superoxide_Dismutase"/>
</dbReference>